<organism evidence="1 2">
    <name type="scientific">Candidatus Methanogaster sp</name>
    <dbReference type="NCBI Taxonomy" id="3386292"/>
    <lineage>
        <taxon>Archaea</taxon>
        <taxon>Methanobacteriati</taxon>
        <taxon>Methanobacteriota</taxon>
        <taxon>Stenosarchaea group</taxon>
        <taxon>Methanomicrobia</taxon>
        <taxon>Methanosarcinales</taxon>
        <taxon>ANME-2 cluster</taxon>
        <taxon>Candidatus Methanogasteraceae</taxon>
        <taxon>Candidatus Methanogaster</taxon>
    </lineage>
</organism>
<dbReference type="EMBL" id="PQXF01000019">
    <property type="protein sequence ID" value="PXF60068.1"/>
    <property type="molecule type" value="Genomic_DNA"/>
</dbReference>
<accession>A0AC61L1U3</accession>
<proteinExistence type="predicted"/>
<name>A0AC61L1U3_9EURY</name>
<dbReference type="Proteomes" id="UP000248329">
    <property type="component" value="Unassembled WGS sequence"/>
</dbReference>
<comment type="caution">
    <text evidence="1">The sequence shown here is derived from an EMBL/GenBank/DDBJ whole genome shotgun (WGS) entry which is preliminary data.</text>
</comment>
<evidence type="ECO:0000313" key="2">
    <source>
        <dbReference type="Proteomes" id="UP000248329"/>
    </source>
</evidence>
<sequence>MPKHRRSEKKPIEQYDHKEASRANNPPVGLVTPETDRDAGKKTYAYDPHIDPSLQFDSHRSQIENIIDDAIAAETIEDAKAALAELKKRQAPYLDWAGKAEHTSFDIPTVSLHVHERIDPRTIIEAVRKRNGNGQQMSLFEYTEENPPLREAIEFYKHPHNWSNRMVAGDSLLVMNSLLEKEGMAGKVQMIYIDPPYGIRYGSNFQPFVNRRDVKDGKDEDLTQEPEMIKAFRDTWELGIHSYLAYLRDRLLLARELLTESGSVFVQISDENVHHVQELMDEVFGVGNFVTLITFRKKTGPLGAELLPQISDYLIWYGKDISTLKFRKLYRNREVEGDSIWSLVELPDGTRRKMSPEEVGKHTLLPNGARVFRRRTLSPEGFNASATFDVEFEGKCYPPPKRTAGASWTTNEEGMKGLIKAKRVIPTRNTLDYVYFLDDFPYTELVNVWSETRGETDKHYVVQTDTSIVQRCLLMTTDPGDLVLDPTCGSGTTASVAEKWGRRWIACDTSRVAITLAKQRLMTALYDYYELAHPDEGVGSGFKYKTVPHITLKSIANNEPPATETLYDQPFMDRSRARVSGPFTVEAVPSPSVKPLSEIKETPASDESVVRSGETLRQAEWRDELFRTGIRGKGGQMVAFSRVEPLPGTRFLHADAETKDADPRRAVVSFGPEHAPMEQRQVALAITDAQRLVPKPEIIVFAAFQFDPEAAKDIDETNWPGVALLKAQMNADLLTEDLKKKRASNESFWLIGQPDVSVERITEGADVGKYRVEVLGFDYYNTKTGTIESGGTEKIAVWMLDTDYDERSIFPRQVFFPMAGAKDGWSRLAKNLKAEIDPELIEAYRGTASLPFDVGENRRVAVKIVDDRGIESLKIVEVE</sequence>
<evidence type="ECO:0000313" key="1">
    <source>
        <dbReference type="EMBL" id="PXF60068.1"/>
    </source>
</evidence>
<gene>
    <name evidence="1" type="ORF">C4B59_09990</name>
</gene>
<reference evidence="1" key="1">
    <citation type="submission" date="2018-01" db="EMBL/GenBank/DDBJ databases">
        <authorList>
            <person name="Krukenberg V."/>
        </authorList>
    </citation>
    <scope>NUCLEOTIDE SEQUENCE</scope>
    <source>
        <strain evidence="1">E20ANME2</strain>
    </source>
</reference>
<protein>
    <submittedName>
        <fullName evidence="1">Site-specific DNA-methyltransferase</fullName>
    </submittedName>
</protein>